<dbReference type="InterPro" id="IPR008929">
    <property type="entry name" value="Chondroitin_lyas"/>
</dbReference>
<dbReference type="InterPro" id="IPR008397">
    <property type="entry name" value="Alginate_lyase_dom"/>
</dbReference>
<dbReference type="EMBL" id="CP000473">
    <property type="protein sequence ID" value="ABJ84983.1"/>
    <property type="molecule type" value="Genomic_DNA"/>
</dbReference>
<dbReference type="SUPFAM" id="SSF48230">
    <property type="entry name" value="Chondroitin AC/alginate lyase"/>
    <property type="match status" value="1"/>
</dbReference>
<reference evidence="4" key="1">
    <citation type="submission" date="2006-10" db="EMBL/GenBank/DDBJ databases">
        <title>Complete sequence of Solibacter usitatus Ellin6076.</title>
        <authorList>
            <consortium name="US DOE Joint Genome Institute"/>
            <person name="Copeland A."/>
            <person name="Lucas S."/>
            <person name="Lapidus A."/>
            <person name="Barry K."/>
            <person name="Detter J.C."/>
            <person name="Glavina del Rio T."/>
            <person name="Hammon N."/>
            <person name="Israni S."/>
            <person name="Dalin E."/>
            <person name="Tice H."/>
            <person name="Pitluck S."/>
            <person name="Thompson L.S."/>
            <person name="Brettin T."/>
            <person name="Bruce D."/>
            <person name="Han C."/>
            <person name="Tapia R."/>
            <person name="Gilna P."/>
            <person name="Schmutz J."/>
            <person name="Larimer F."/>
            <person name="Land M."/>
            <person name="Hauser L."/>
            <person name="Kyrpides N."/>
            <person name="Mikhailova N."/>
            <person name="Janssen P.H."/>
            <person name="Kuske C.R."/>
            <person name="Richardson P."/>
        </authorList>
    </citation>
    <scope>NUCLEOTIDE SEQUENCE</scope>
    <source>
        <strain evidence="4">Ellin6076</strain>
    </source>
</reference>
<evidence type="ECO:0000313" key="4">
    <source>
        <dbReference type="EMBL" id="ABJ84983.1"/>
    </source>
</evidence>
<dbReference type="STRING" id="234267.Acid_4017"/>
<proteinExistence type="predicted"/>
<organism evidence="4">
    <name type="scientific">Solibacter usitatus (strain Ellin6076)</name>
    <dbReference type="NCBI Taxonomy" id="234267"/>
    <lineage>
        <taxon>Bacteria</taxon>
        <taxon>Pseudomonadati</taxon>
        <taxon>Acidobacteriota</taxon>
        <taxon>Terriglobia</taxon>
        <taxon>Bryobacterales</taxon>
        <taxon>Solibacteraceae</taxon>
        <taxon>Candidatus Solibacter</taxon>
    </lineage>
</organism>
<evidence type="ECO:0000259" key="3">
    <source>
        <dbReference type="Pfam" id="PF05426"/>
    </source>
</evidence>
<accession>Q01ZD2</accession>
<dbReference type="InParanoid" id="Q01ZD2"/>
<dbReference type="HOGENOM" id="CLU_031144_0_0_0"/>
<name>Q01ZD2_SOLUE</name>
<dbReference type="GO" id="GO:0016829">
    <property type="term" value="F:lyase activity"/>
    <property type="evidence" value="ECO:0007669"/>
    <property type="project" value="UniProtKB-KW"/>
</dbReference>
<keyword evidence="1" id="KW-0732">Signal</keyword>
<sequence length="389" mass="42912" precursor="true">MTLTRRSFCVSLGALPLFAASDRRGILLTAEQAERLRAIPVPDAVRQNASAALNAGPWSVTTHRPEHVSVGPNEYYSEGPYWWPDPKNPDGPYIRRDGERNPTRFMGNRRDLGEMCTAVLALGTSAFLLGDKACGAHAARVLSTWFVDPKTRMNPNLEFGQAVRGVSTGRGTGLIDTVSLIHAAQGIWLLERAGMLDSGLAGGVRAWYSDFLKWMTTDSKGLDEKRSGNNHATWWTAQVASYATLTGNEPAKSMAWEHYRKVLVPEEIKPEGSCPREESRTNSLSYSAMNLDAFSVVCRVAATNGQDLWNFRTHQGVGVVNAFDYLTPYVLRPDTWKKEQITRFNPDTTFFPGLAGIGLGSKPLAEAYARLPRSTSPWSQFLCLLVKIG</sequence>
<dbReference type="GO" id="GO:0042597">
    <property type="term" value="C:periplasmic space"/>
    <property type="evidence" value="ECO:0007669"/>
    <property type="project" value="InterPro"/>
</dbReference>
<evidence type="ECO:0000256" key="1">
    <source>
        <dbReference type="ARBA" id="ARBA00022729"/>
    </source>
</evidence>
<feature type="domain" description="Alginate lyase" evidence="3">
    <location>
        <begin position="60"/>
        <end position="336"/>
    </location>
</feature>
<dbReference type="KEGG" id="sus:Acid_4017"/>
<dbReference type="eggNOG" id="ENOG502Z7SW">
    <property type="taxonomic scope" value="Bacteria"/>
</dbReference>
<evidence type="ECO:0000256" key="2">
    <source>
        <dbReference type="ARBA" id="ARBA00023239"/>
    </source>
</evidence>
<keyword evidence="2" id="KW-0456">Lyase</keyword>
<dbReference type="Pfam" id="PF05426">
    <property type="entry name" value="Alginate_lyase"/>
    <property type="match status" value="1"/>
</dbReference>
<gene>
    <name evidence="4" type="ordered locus">Acid_4017</name>
</gene>
<dbReference type="AlphaFoldDB" id="Q01ZD2"/>
<protein>
    <recommendedName>
        <fullName evidence="3">Alginate lyase domain-containing protein</fullName>
    </recommendedName>
</protein>
<dbReference type="OrthoDB" id="428577at2"/>
<dbReference type="Gene3D" id="1.50.10.100">
    <property type="entry name" value="Chondroitin AC/alginate lyase"/>
    <property type="match status" value="1"/>
</dbReference>